<sequence>MLERFRLFSRGLLIFLTTLTAVIFITVASSPLVFRSLISPLHLVKISGLNVSTLMKNYLVVVNYLLNPFNNHLVFPNFIQSSAGLRHFFEVKQLILVNNVVFLCGLICSFFVFRSASRSKYWLTLKRSLLFLIVIPFVLIFLMFATDFNQFFVEFHMILFRNSDWIFDPMRDPIINILPEEFFEVEFIFFFVLWVLVLLIMNILINRQIKKELSLNNSMDISITR</sequence>
<dbReference type="Proteomes" id="UP001321861">
    <property type="component" value="Chromosome"/>
</dbReference>
<dbReference type="AlphaFoldDB" id="A0AAU9DC95"/>
<name>A0AAU9DC95_9LACO</name>
<evidence type="ECO:0008006" key="4">
    <source>
        <dbReference type="Google" id="ProtNLM"/>
    </source>
</evidence>
<evidence type="ECO:0000313" key="3">
    <source>
        <dbReference type="Proteomes" id="UP001321861"/>
    </source>
</evidence>
<dbReference type="InterPro" id="IPR010178">
    <property type="entry name" value="Lit"/>
</dbReference>
<evidence type="ECO:0000313" key="2">
    <source>
        <dbReference type="EMBL" id="BDR58427.1"/>
    </source>
</evidence>
<dbReference type="NCBIfam" id="TIGR01906">
    <property type="entry name" value="integ_TIGR01906"/>
    <property type="match status" value="1"/>
</dbReference>
<feature type="transmembrane region" description="Helical" evidence="1">
    <location>
        <begin position="12"/>
        <end position="34"/>
    </location>
</feature>
<reference evidence="2 3" key="1">
    <citation type="journal article" date="2023" name="Microbiol. Spectr.">
        <title>Symbiosis of Carpenter Bees with Uncharacterized Lactic Acid Bacteria Showing NAD Auxotrophy.</title>
        <authorList>
            <person name="Kawasaki S."/>
            <person name="Ozawa K."/>
            <person name="Mori T."/>
            <person name="Yamamoto A."/>
            <person name="Ito M."/>
            <person name="Ohkuma M."/>
            <person name="Sakamoto M."/>
            <person name="Matsutani M."/>
        </authorList>
    </citation>
    <scope>NUCLEOTIDE SEQUENCE [LARGE SCALE GENOMIC DNA]</scope>
    <source>
        <strain evidence="2 3">XA3</strain>
    </source>
</reference>
<gene>
    <name evidence="2" type="ORF">XA3_08680</name>
</gene>
<keyword evidence="1" id="KW-0812">Transmembrane</keyword>
<proteinExistence type="predicted"/>
<keyword evidence="1" id="KW-0472">Membrane</keyword>
<evidence type="ECO:0000256" key="1">
    <source>
        <dbReference type="SAM" id="Phobius"/>
    </source>
</evidence>
<feature type="transmembrane region" description="Helical" evidence="1">
    <location>
        <begin position="95"/>
        <end position="116"/>
    </location>
</feature>
<dbReference type="KEGG" id="xap:XA3_08680"/>
<feature type="transmembrane region" description="Helical" evidence="1">
    <location>
        <begin position="128"/>
        <end position="146"/>
    </location>
</feature>
<dbReference type="Pfam" id="PF07314">
    <property type="entry name" value="Lit"/>
    <property type="match status" value="1"/>
</dbReference>
<keyword evidence="1" id="KW-1133">Transmembrane helix</keyword>
<dbReference type="EMBL" id="AP026802">
    <property type="protein sequence ID" value="BDR58427.1"/>
    <property type="molecule type" value="Genomic_DNA"/>
</dbReference>
<accession>A0AAU9DC95</accession>
<organism evidence="2 3">
    <name type="scientific">Xylocopilactobacillus apicola</name>
    <dbReference type="NCBI Taxonomy" id="2932184"/>
    <lineage>
        <taxon>Bacteria</taxon>
        <taxon>Bacillati</taxon>
        <taxon>Bacillota</taxon>
        <taxon>Bacilli</taxon>
        <taxon>Lactobacillales</taxon>
        <taxon>Lactobacillaceae</taxon>
        <taxon>Xylocopilactobacillus</taxon>
    </lineage>
</organism>
<feature type="transmembrane region" description="Helical" evidence="1">
    <location>
        <begin position="187"/>
        <end position="205"/>
    </location>
</feature>
<protein>
    <recommendedName>
        <fullName evidence="4">TIGR01906 family membrane protein</fullName>
    </recommendedName>
</protein>
<keyword evidence="3" id="KW-1185">Reference proteome</keyword>